<dbReference type="PROSITE" id="PS50164">
    <property type="entry name" value="GIY_YIG"/>
    <property type="match status" value="1"/>
</dbReference>
<feature type="domain" description="GIY-YIG" evidence="1">
    <location>
        <begin position="1"/>
        <end position="76"/>
    </location>
</feature>
<dbReference type="Pfam" id="PF01541">
    <property type="entry name" value="GIY-YIG"/>
    <property type="match status" value="1"/>
</dbReference>
<evidence type="ECO:0000313" key="4">
    <source>
        <dbReference type="Proteomes" id="UP000266691"/>
    </source>
</evidence>
<dbReference type="EMBL" id="QXFI01000026">
    <property type="protein sequence ID" value="RIV44299.1"/>
    <property type="molecule type" value="Genomic_DNA"/>
</dbReference>
<dbReference type="InterPro" id="IPR000305">
    <property type="entry name" value="GIY-YIG_endonuc"/>
</dbReference>
<accession>A0A3A1NH44</accession>
<proteinExistence type="predicted"/>
<dbReference type="Gene3D" id="3.40.1440.10">
    <property type="entry name" value="GIY-YIG endonuclease"/>
    <property type="match status" value="1"/>
</dbReference>
<evidence type="ECO:0000313" key="5">
    <source>
        <dbReference type="Proteomes" id="UP000321621"/>
    </source>
</evidence>
<protein>
    <submittedName>
        <fullName evidence="2">GIY-YIG nuclease family protein</fullName>
    </submittedName>
</protein>
<dbReference type="Proteomes" id="UP000321621">
    <property type="component" value="Unassembled WGS sequence"/>
</dbReference>
<keyword evidence="5" id="KW-1185">Reference proteome</keyword>
<reference evidence="3 5" key="2">
    <citation type="submission" date="2019-07" db="EMBL/GenBank/DDBJ databases">
        <title>Draft genome of two Muricauda strains isolated from deep sea.</title>
        <authorList>
            <person name="Sun C."/>
        </authorList>
    </citation>
    <scope>NUCLEOTIDE SEQUENCE [LARGE SCALE GENOMIC DNA]</scope>
    <source>
        <strain evidence="3 5">72</strain>
    </source>
</reference>
<evidence type="ECO:0000313" key="2">
    <source>
        <dbReference type="EMBL" id="RIV44299.1"/>
    </source>
</evidence>
<sequence length="85" mass="10111">MEFVIYILYSESVDRYYVGHCQDLNDRMARHKGGRSKYTKMVTDWEVKDTESFSTRGKAMIREREIKEKKSRKYIELLIAEGHTG</sequence>
<organism evidence="2 4">
    <name type="scientific">Flagellimonas pelagia</name>
    <dbReference type="NCBI Taxonomy" id="2306998"/>
    <lineage>
        <taxon>Bacteria</taxon>
        <taxon>Pseudomonadati</taxon>
        <taxon>Bacteroidota</taxon>
        <taxon>Flavobacteriia</taxon>
        <taxon>Flavobacteriales</taxon>
        <taxon>Flavobacteriaceae</taxon>
        <taxon>Flagellimonas</taxon>
    </lineage>
</organism>
<dbReference type="EMBL" id="VNWK01000026">
    <property type="protein sequence ID" value="TXJ94212.1"/>
    <property type="molecule type" value="Genomic_DNA"/>
</dbReference>
<dbReference type="SUPFAM" id="SSF82771">
    <property type="entry name" value="GIY-YIG endonuclease"/>
    <property type="match status" value="1"/>
</dbReference>
<name>A0A3A1NH44_9FLAO</name>
<dbReference type="Proteomes" id="UP000266691">
    <property type="component" value="Unassembled WGS sequence"/>
</dbReference>
<gene>
    <name evidence="2" type="ORF">D2V05_10370</name>
    <name evidence="3" type="ORF">FQ017_10260</name>
</gene>
<evidence type="ECO:0000313" key="3">
    <source>
        <dbReference type="EMBL" id="TXJ94212.1"/>
    </source>
</evidence>
<reference evidence="2 4" key="1">
    <citation type="submission" date="2018-08" db="EMBL/GenBank/DDBJ databases">
        <title>Proposal of Muricauda 72 sp.nov. and Muricauda NH166 sp.nov., isolated from seawater.</title>
        <authorList>
            <person name="Cheng H."/>
            <person name="Wu Y.-H."/>
            <person name="Guo L.-L."/>
            <person name="Xu X.-W."/>
        </authorList>
    </citation>
    <scope>NUCLEOTIDE SEQUENCE [LARGE SCALE GENOMIC DNA]</scope>
    <source>
        <strain evidence="2 4">72</strain>
    </source>
</reference>
<dbReference type="OrthoDB" id="1495241at2"/>
<dbReference type="AlphaFoldDB" id="A0A3A1NH44"/>
<evidence type="ECO:0000259" key="1">
    <source>
        <dbReference type="PROSITE" id="PS50164"/>
    </source>
</evidence>
<comment type="caution">
    <text evidence="2">The sequence shown here is derived from an EMBL/GenBank/DDBJ whole genome shotgun (WGS) entry which is preliminary data.</text>
</comment>
<dbReference type="CDD" id="cd10449">
    <property type="entry name" value="GIY-YIG_SLX1_like"/>
    <property type="match status" value="1"/>
</dbReference>
<dbReference type="InterPro" id="IPR035901">
    <property type="entry name" value="GIY-YIG_endonuc_sf"/>
</dbReference>